<evidence type="ECO:0000313" key="3">
    <source>
        <dbReference type="Proteomes" id="UP001066276"/>
    </source>
</evidence>
<sequence>MLRGRCWAESQSFPDRTEAQQPPRIANLRVGGPFGSTGGDLASWTPWPLVLTVSGSGGCCGCAVKLLWCLCGAQ</sequence>
<name>A0AAV7MFH1_PLEWA</name>
<reference evidence="2" key="1">
    <citation type="journal article" date="2022" name="bioRxiv">
        <title>Sequencing and chromosome-scale assembly of the giantPleurodeles waltlgenome.</title>
        <authorList>
            <person name="Brown T."/>
            <person name="Elewa A."/>
            <person name="Iarovenko S."/>
            <person name="Subramanian E."/>
            <person name="Araus A.J."/>
            <person name="Petzold A."/>
            <person name="Susuki M."/>
            <person name="Suzuki K.-i.T."/>
            <person name="Hayashi T."/>
            <person name="Toyoda A."/>
            <person name="Oliveira C."/>
            <person name="Osipova E."/>
            <person name="Leigh N.D."/>
            <person name="Simon A."/>
            <person name="Yun M.H."/>
        </authorList>
    </citation>
    <scope>NUCLEOTIDE SEQUENCE</scope>
    <source>
        <strain evidence="2">20211129_DDA</strain>
        <tissue evidence="2">Liver</tissue>
    </source>
</reference>
<comment type="caution">
    <text evidence="2">The sequence shown here is derived from an EMBL/GenBank/DDBJ whole genome shotgun (WGS) entry which is preliminary data.</text>
</comment>
<dbReference type="Proteomes" id="UP001066276">
    <property type="component" value="Chromosome 10"/>
</dbReference>
<proteinExistence type="predicted"/>
<evidence type="ECO:0000256" key="1">
    <source>
        <dbReference type="SAM" id="MobiDB-lite"/>
    </source>
</evidence>
<gene>
    <name evidence="2" type="ORF">NDU88_004948</name>
</gene>
<dbReference type="AlphaFoldDB" id="A0AAV7MFH1"/>
<keyword evidence="3" id="KW-1185">Reference proteome</keyword>
<evidence type="ECO:0000313" key="2">
    <source>
        <dbReference type="EMBL" id="KAJ1099853.1"/>
    </source>
</evidence>
<accession>A0AAV7MFH1</accession>
<organism evidence="2 3">
    <name type="scientific">Pleurodeles waltl</name>
    <name type="common">Iberian ribbed newt</name>
    <dbReference type="NCBI Taxonomy" id="8319"/>
    <lineage>
        <taxon>Eukaryota</taxon>
        <taxon>Metazoa</taxon>
        <taxon>Chordata</taxon>
        <taxon>Craniata</taxon>
        <taxon>Vertebrata</taxon>
        <taxon>Euteleostomi</taxon>
        <taxon>Amphibia</taxon>
        <taxon>Batrachia</taxon>
        <taxon>Caudata</taxon>
        <taxon>Salamandroidea</taxon>
        <taxon>Salamandridae</taxon>
        <taxon>Pleurodelinae</taxon>
        <taxon>Pleurodeles</taxon>
    </lineage>
</organism>
<dbReference type="EMBL" id="JANPWB010000014">
    <property type="protein sequence ID" value="KAJ1099853.1"/>
    <property type="molecule type" value="Genomic_DNA"/>
</dbReference>
<feature type="region of interest" description="Disordered" evidence="1">
    <location>
        <begin position="1"/>
        <end position="22"/>
    </location>
</feature>
<protein>
    <submittedName>
        <fullName evidence="2">Uncharacterized protein</fullName>
    </submittedName>
</protein>